<protein>
    <submittedName>
        <fullName evidence="3">Dihydroflavonol 4-reductase</fullName>
    </submittedName>
</protein>
<evidence type="ECO:0000313" key="4">
    <source>
        <dbReference type="Proteomes" id="UP000189738"/>
    </source>
</evidence>
<dbReference type="PANTHER" id="PTHR48079:SF6">
    <property type="entry name" value="NAD(P)-BINDING DOMAIN-CONTAINING PROTEIN-RELATED"/>
    <property type="match status" value="1"/>
</dbReference>
<organism evidence="3">
    <name type="scientific">Elizabethkingia anophelis</name>
    <dbReference type="NCBI Taxonomy" id="1117645"/>
    <lineage>
        <taxon>Bacteria</taxon>
        <taxon>Pseudomonadati</taxon>
        <taxon>Bacteroidota</taxon>
        <taxon>Flavobacteriia</taxon>
        <taxon>Flavobacteriales</taxon>
        <taxon>Weeksellaceae</taxon>
        <taxon>Elizabethkingia</taxon>
    </lineage>
</organism>
<dbReference type="GO" id="GO:0004029">
    <property type="term" value="F:aldehyde dehydrogenase (NAD+) activity"/>
    <property type="evidence" value="ECO:0007669"/>
    <property type="project" value="TreeGrafter"/>
</dbReference>
<dbReference type="InterPro" id="IPR036291">
    <property type="entry name" value="NAD(P)-bd_dom_sf"/>
</dbReference>
<dbReference type="SUPFAM" id="SSF51735">
    <property type="entry name" value="NAD(P)-binding Rossmann-fold domains"/>
    <property type="match status" value="1"/>
</dbReference>
<reference evidence="3" key="2">
    <citation type="submission" date="2016-06" db="EMBL/GenBank/DDBJ databases">
        <authorList>
            <person name="Nicholson A.C."/>
        </authorList>
    </citation>
    <scope>NUCLEOTIDE SEQUENCE [LARGE SCALE GENOMIC DNA]</scope>
    <source>
        <strain evidence="3">E6809</strain>
    </source>
</reference>
<gene>
    <name evidence="2" type="ORF">AYC66_06935</name>
    <name evidence="3" type="ORF">BAY09_05205</name>
</gene>
<dbReference type="RefSeq" id="WP_078720236.1">
    <property type="nucleotide sequence ID" value="NZ_CP014339.1"/>
</dbReference>
<sequence length="330" mass="37436">MKNIFITGISGLLGTNLVNLLLEQDYKVTGLIRNPDSFTGTRNENLTLLKGGLFDDYSTIFSDIDIVIHIAAETRQNILQYEDYYKTNYEATRHLYETAVKSDVKKFIFVSTANTSGFADSDGLGNEDKPMKFPFTKSFYALSKKAAEDYLLQQNNTTETAIICPTFMLGAFDTKPSSGRIILMGLHKKLILYPPGGKNFVYAKDVAQSIIYAITHAKNGEKYIACNENISYRDFFRKLNIVNNQNPLMIKVPGLVLRIAGLFGDLLRKLNIKTDLCTPNMESLCIENYYTNYKSATELNVQYHSIETAIKEASDYFNTNLRKTKLRDHY</sequence>
<dbReference type="GO" id="GO:0005737">
    <property type="term" value="C:cytoplasm"/>
    <property type="evidence" value="ECO:0007669"/>
    <property type="project" value="TreeGrafter"/>
</dbReference>
<reference evidence="2 4" key="1">
    <citation type="submission" date="2016-02" db="EMBL/GenBank/DDBJ databases">
        <authorList>
            <person name="Nicholson A.C."/>
            <person name="Humrighouse B.W."/>
            <person name="Loparev V."/>
            <person name="Emery B."/>
            <person name="Graziano J."/>
            <person name="McQuiston J.R."/>
        </authorList>
    </citation>
    <scope>NUCLEOTIDE SEQUENCE [LARGE SCALE GENOMIC DNA]</scope>
    <source>
        <strain evidence="2 4">E6809</strain>
    </source>
</reference>
<evidence type="ECO:0000259" key="1">
    <source>
        <dbReference type="Pfam" id="PF01370"/>
    </source>
</evidence>
<dbReference type="PANTHER" id="PTHR48079">
    <property type="entry name" value="PROTEIN YEEZ"/>
    <property type="match status" value="1"/>
</dbReference>
<dbReference type="Proteomes" id="UP000189738">
    <property type="component" value="Chromosome"/>
</dbReference>
<evidence type="ECO:0000313" key="2">
    <source>
        <dbReference type="EMBL" id="AQX50422.1"/>
    </source>
</evidence>
<name>A0A494J390_9FLAO</name>
<dbReference type="InterPro" id="IPR051783">
    <property type="entry name" value="NAD(P)-dependent_oxidoreduct"/>
</dbReference>
<dbReference type="InterPro" id="IPR001509">
    <property type="entry name" value="Epimerase_deHydtase"/>
</dbReference>
<feature type="domain" description="NAD-dependent epimerase/dehydratase" evidence="1">
    <location>
        <begin position="4"/>
        <end position="223"/>
    </location>
</feature>
<accession>A0A494J390</accession>
<dbReference type="Gene3D" id="3.40.50.720">
    <property type="entry name" value="NAD(P)-binding Rossmann-like Domain"/>
    <property type="match status" value="1"/>
</dbReference>
<dbReference type="AlphaFoldDB" id="A0A494J390"/>
<dbReference type="Pfam" id="PF01370">
    <property type="entry name" value="Epimerase"/>
    <property type="match status" value="1"/>
</dbReference>
<dbReference type="EMBL" id="MAHS01000011">
    <property type="protein sequence ID" value="OPB48360.1"/>
    <property type="molecule type" value="Genomic_DNA"/>
</dbReference>
<evidence type="ECO:0000313" key="3">
    <source>
        <dbReference type="EMBL" id="OPB48360.1"/>
    </source>
</evidence>
<proteinExistence type="predicted"/>
<dbReference type="EMBL" id="CP014339">
    <property type="protein sequence ID" value="AQX50422.1"/>
    <property type="molecule type" value="Genomic_DNA"/>
</dbReference>